<feature type="compositionally biased region" description="Polar residues" evidence="1">
    <location>
        <begin position="768"/>
        <end position="780"/>
    </location>
</feature>
<feature type="compositionally biased region" description="Polar residues" evidence="1">
    <location>
        <begin position="700"/>
        <end position="711"/>
    </location>
</feature>
<feature type="compositionally biased region" description="Basic and acidic residues" evidence="1">
    <location>
        <begin position="688"/>
        <end position="699"/>
    </location>
</feature>
<dbReference type="AlphaFoldDB" id="S3BYN9"/>
<keyword evidence="3" id="KW-1185">Reference proteome</keyword>
<protein>
    <submittedName>
        <fullName evidence="2">Orp1 like protein</fullName>
    </submittedName>
</protein>
<feature type="compositionally biased region" description="Polar residues" evidence="1">
    <location>
        <begin position="365"/>
        <end position="403"/>
    </location>
</feature>
<accession>S3BYN9</accession>
<evidence type="ECO:0000256" key="1">
    <source>
        <dbReference type="SAM" id="MobiDB-lite"/>
    </source>
</evidence>
<feature type="compositionally biased region" description="Basic and acidic residues" evidence="1">
    <location>
        <begin position="712"/>
        <end position="732"/>
    </location>
</feature>
<dbReference type="eggNOG" id="ENOG502SMWI">
    <property type="taxonomic scope" value="Eukaryota"/>
</dbReference>
<feature type="compositionally biased region" description="Polar residues" evidence="1">
    <location>
        <begin position="134"/>
        <end position="159"/>
    </location>
</feature>
<proteinExistence type="predicted"/>
<feature type="compositionally biased region" description="Basic residues" evidence="1">
    <location>
        <begin position="617"/>
        <end position="634"/>
    </location>
</feature>
<feature type="region of interest" description="Disordered" evidence="1">
    <location>
        <begin position="194"/>
        <end position="220"/>
    </location>
</feature>
<feature type="compositionally biased region" description="Polar residues" evidence="1">
    <location>
        <begin position="840"/>
        <end position="852"/>
    </location>
</feature>
<feature type="compositionally biased region" description="Polar residues" evidence="1">
    <location>
        <begin position="253"/>
        <end position="273"/>
    </location>
</feature>
<feature type="region of interest" description="Disordered" evidence="1">
    <location>
        <begin position="1"/>
        <end position="159"/>
    </location>
</feature>
<feature type="compositionally biased region" description="Polar residues" evidence="1">
    <location>
        <begin position="895"/>
        <end position="904"/>
    </location>
</feature>
<dbReference type="STRING" id="1262450.S3BYN9"/>
<organism evidence="2 3">
    <name type="scientific">Ophiostoma piceae (strain UAMH 11346)</name>
    <name type="common">Sap stain fungus</name>
    <dbReference type="NCBI Taxonomy" id="1262450"/>
    <lineage>
        <taxon>Eukaryota</taxon>
        <taxon>Fungi</taxon>
        <taxon>Dikarya</taxon>
        <taxon>Ascomycota</taxon>
        <taxon>Pezizomycotina</taxon>
        <taxon>Sordariomycetes</taxon>
        <taxon>Sordariomycetidae</taxon>
        <taxon>Ophiostomatales</taxon>
        <taxon>Ophiostomataceae</taxon>
        <taxon>Ophiostoma</taxon>
    </lineage>
</organism>
<feature type="region of interest" description="Disordered" evidence="1">
    <location>
        <begin position="603"/>
        <end position="665"/>
    </location>
</feature>
<evidence type="ECO:0000313" key="3">
    <source>
        <dbReference type="Proteomes" id="UP000016923"/>
    </source>
</evidence>
<feature type="compositionally biased region" description="Basic and acidic residues" evidence="1">
    <location>
        <begin position="603"/>
        <end position="616"/>
    </location>
</feature>
<dbReference type="OrthoDB" id="4161595at2759"/>
<feature type="compositionally biased region" description="Polar residues" evidence="1">
    <location>
        <begin position="92"/>
        <end position="102"/>
    </location>
</feature>
<sequence length="923" mass="102701">MELKSLLNDSPIRRQLASISEQRSSSASSDTANTPSTLQEPTPPLRSSEIPPLRQPTRSRTPWDGNGYSLSRAQDRAGTPLEMPAAMADIPESQSAPHQSQAKAPCSQCQGQPQCPSCTASSPPRHRLSDSQESRGSFSSAYTGPSPIHSNAHSRISSLTTVPEASSLLHTPSESGNCEPAVLEPSRPYQLHSPLHQRHQSHQGYQSHPNHLSQDSLEDTRDKVRRDIENLENAQYRTLHRLHRLPLRSRPSDNQAMQPASPQQPRGPTTADQFSEDQLEHPQDPPTVGGNLHPETPWYASLHSSAPQMHRRVVSAPHFTPEPMPSFNTHSPEFGPAPEPTPPRSSSSNRAMNPFHLGLADASQPPLSSHLPNATSHPSPSQELTLESPGSHQRHPSVSSTGSVEVPDHLVITLNDHNRCFFMTNCETASQLRKAISHVFGRNKLCTRRILKHVWVYYCRKHYQRTRYRNGVEYPQRQIALVRMQIQRVQKWSDENKAQGHGSILLNWLVSIRKREKERLERLAGKKRAFDENDEDDDDDSDSDGGSDVATHVPPWLLALVGKTFDSPGMLSLVNDIHNEINAGRLAQIPDIEILPNILEDKSKDKSKDKSNEGGNKKTHKRRSTSTVNNHRRTQSVNTSTMRPVPMLGAPSGSQPNNASNMAPHHMLPATYSYQPQHQYQNYQQYQRQHEPAEKRQRTDSNSSGYTQDSHGSGERYNAHPTSRYDFHDHSLHGAPGPHVSHVSHERHRSMSSLQAPAPTGHGPLPAPNSQRLGGPSSIQRLELPPMPNYDSHAQRPHQRSYSEAGSLQQLPRHGPSASLAHPGYVEQEPRDTYQPHQGRPTSSGYGASNGNDDAYEHYQLPPLHTFASVQQSPSALDRNPPSVGVSRPTHHMRQQSSPTSTRLPATMEATGEPETPYPQWLQ</sequence>
<gene>
    <name evidence="2" type="ORF">F503_08188</name>
</gene>
<dbReference type="VEuPathDB" id="FungiDB:F503_08188"/>
<dbReference type="Proteomes" id="UP000016923">
    <property type="component" value="Unassembled WGS sequence"/>
</dbReference>
<feature type="compositionally biased region" description="Polar residues" evidence="1">
    <location>
        <begin position="202"/>
        <end position="215"/>
    </location>
</feature>
<name>S3BYN9_OPHP1</name>
<reference evidence="2 3" key="1">
    <citation type="journal article" date="2013" name="BMC Genomics">
        <title>The genome and transcriptome of the pine saprophyte Ophiostoma piceae, and a comparison with the bark beetle-associated pine pathogen Grosmannia clavigera.</title>
        <authorList>
            <person name="Haridas S."/>
            <person name="Wang Y."/>
            <person name="Lim L."/>
            <person name="Massoumi Alamouti S."/>
            <person name="Jackman S."/>
            <person name="Docking R."/>
            <person name="Robertson G."/>
            <person name="Birol I."/>
            <person name="Bohlmann J."/>
            <person name="Breuil C."/>
        </authorList>
    </citation>
    <scope>NUCLEOTIDE SEQUENCE [LARGE SCALE GENOMIC DNA]</scope>
    <source>
        <strain evidence="2 3">UAMH 11346</strain>
    </source>
</reference>
<feature type="compositionally biased region" description="Low complexity" evidence="1">
    <location>
        <begin position="17"/>
        <end position="37"/>
    </location>
</feature>
<feature type="compositionally biased region" description="Polar residues" evidence="1">
    <location>
        <begin position="652"/>
        <end position="661"/>
    </location>
</feature>
<feature type="compositionally biased region" description="Polar residues" evidence="1">
    <location>
        <begin position="800"/>
        <end position="810"/>
    </location>
</feature>
<dbReference type="EMBL" id="KE148155">
    <property type="protein sequence ID" value="EPE05657.1"/>
    <property type="molecule type" value="Genomic_DNA"/>
</dbReference>
<evidence type="ECO:0000313" key="2">
    <source>
        <dbReference type="EMBL" id="EPE05657.1"/>
    </source>
</evidence>
<feature type="compositionally biased region" description="Low complexity" evidence="1">
    <location>
        <begin position="105"/>
        <end position="118"/>
    </location>
</feature>
<feature type="region of interest" description="Disordered" evidence="1">
    <location>
        <begin position="317"/>
        <end position="404"/>
    </location>
</feature>
<dbReference type="HOGENOM" id="CLU_316190_0_0_1"/>
<feature type="region of interest" description="Disordered" evidence="1">
    <location>
        <begin position="239"/>
        <end position="299"/>
    </location>
</feature>
<feature type="region of interest" description="Disordered" evidence="1">
    <location>
        <begin position="682"/>
        <end position="923"/>
    </location>
</feature>
<dbReference type="OMA" id="NCETASQ"/>